<sequence length="1693" mass="185200">MTSTLLANELSTLSSEAKRKNTELRNAADKSLHDLKTLTVTSEQQLAADLRSRPAFVEPFLLACSTRNAKLAASGISCLQRLIVSAGLPRSRLQETLQALNSCADLGLDVQLKILQALPSLIQNYATDLRGDLLGVALQLCASLQAAKTTTISGVAAATLQSLVTTVFGKVATEDQSMADSAETVEVPGGEGPIHLRPAAYDAFRVFRDLALAADERPTKFVGFQQSLPSLELLWSSIDAHHELFACHEELLAIIGANAWPLIIRALSEKPSFPFTVRALRLLSLVLDRYLSKFPEECGVALNLCTQALEYDHATPWKRTLVMELLRGLFIDGSKLIDAYMTFDLREAGKPVVQDMLSAFVRLSTEKPVAIGLGQQSSIPTGPTTPSQSASEQATLEAAGGMAGVISFGATFGVAEASIAGVSSQWSLPRSLVLDQLDKHDPPNLPETYPYALILDCLSGLSDSLAKIILPLTVHHEKRKVKAASSSIETRKPSSDRARTSSFRTRAVPLNPLDAKTAPYAERASAVAHIVDRLWPAVLATASTFLNAALDDQYFRNLIKAYQRFVQVAGVLRLSTPRDALMTTLAKAAVPPHVLNAAVAEPIRSPNVESPRVFSNPKSLLSVDSLVSQASAMSIDGKRRSSLEHNRPMLTVRNLLCLRALLNIAIALGPTLDAAFAVVVSALKQADTVLSTTTPQQLTRQSSVSAHGSIDTASVVQAFSAEVANVEKAASNLLESTADYPNASFTHVLTTFCQLLHSKSEGPSSPLSPTSEQRPTTPRTVLPNRRTFSGLPGISAVVALHSRDFHFVLPKLGKLAELNVTRFTNDDPHESGWTDLVNELARVAKTNDVPRDARRGATNVLVRLAEATVAQVVDEEPDQRAAVQRRALATLLRIIEEIYLEEGHLSQTDLEVQSYVFESLRAILEMHGDSLVAGWNRVLAIISSAFEHDGATPGGADDDQVNIDWTHISFELVTQQIGRTAFDAIQLLCSDFMATLPAATIPSLIELLHRFMCQFDDLNASLTTVTMSLTVSDHLFAKCSESEIDAFMKQASEFDELEDEMQPILQTSCPAQWLTLVLRLRDVAIQPQHEIRNAAYQTICGVLKSHGDELLPNSWELLLRSTLLQISRADSYSYLESSAPDNHESTTSTSVSPNIAMSSTIIQGQSIVVAKHISIIEQMARLPSLWELLLNVLERYMDQEDYTLNTAAYSSLARILAVIEPSKVVWQSPIYRTVSLWLKRVPHFTPSNGNHGRKKQQSNQDAYIAYVEAGDELYRLTRDSLSLSQARTLIDNLFHTIRDADGPLYGADANVMSALQTNVLSLLKKIRLSHPGCLITVAAKIATLHHDTMHLRESGYQGPTFIAIASEAIAWLEDLVLSSISESNDFDPDAIALALRALQQLVEAKYGIKAEHKGTPLWQKAVSSALAIAGPAVEKVARADQAIRNDICTALVGIMGGILSSDNLDDVQDAQIIYDDQLFDMEKFHRLRDILVPQLMDAALHDALRQSYACHLFKASIIHLSETSQMMNPSQVQLNGIGEPRNGRVARAQCSRREDLAYICWKELTILASHDEQPYESTRMAQIATPLLIHRLAMPIKAYIADQPLRGKRPQPLSELEELLFSFECIGRLRLPAHALAGEAGSKLIKQDSAQVHLQFLYPLLVQAVRTAGDRWSGAEEVLEPLQSLLLAVHMPM</sequence>
<dbReference type="InterPro" id="IPR016024">
    <property type="entry name" value="ARM-type_fold"/>
</dbReference>
<dbReference type="InterPro" id="IPR032817">
    <property type="entry name" value="Mon2_C"/>
</dbReference>
<gene>
    <name evidence="7" type="ORF">Slin15195_G009680</name>
</gene>
<name>A0A9Q9AHA6_9PEZI</name>
<dbReference type="Proteomes" id="UP001056384">
    <property type="component" value="Chromosome 1"/>
</dbReference>
<feature type="domain" description="Mon2 C-terminal" evidence="5">
    <location>
        <begin position="991"/>
        <end position="1126"/>
    </location>
</feature>
<dbReference type="OrthoDB" id="294853at2759"/>
<feature type="compositionally biased region" description="Basic and acidic residues" evidence="3">
    <location>
        <begin position="489"/>
        <end position="499"/>
    </location>
</feature>
<keyword evidence="1" id="KW-0813">Transport</keyword>
<feature type="region of interest" description="Disordered" evidence="3">
    <location>
        <begin position="373"/>
        <end position="394"/>
    </location>
</feature>
<evidence type="ECO:0000259" key="6">
    <source>
        <dbReference type="Pfam" id="PF16213"/>
    </source>
</evidence>
<evidence type="ECO:0000313" key="7">
    <source>
        <dbReference type="EMBL" id="USW47649.1"/>
    </source>
</evidence>
<evidence type="ECO:0008006" key="9">
    <source>
        <dbReference type="Google" id="ProtNLM"/>
    </source>
</evidence>
<reference evidence="7" key="1">
    <citation type="submission" date="2022-06" db="EMBL/GenBank/DDBJ databases">
        <title>Complete genome sequences of two strains of the flax pathogen Septoria linicola.</title>
        <authorList>
            <person name="Lapalu N."/>
            <person name="Simon A."/>
            <person name="Demenou B."/>
            <person name="Paumier D."/>
            <person name="Guillot M.-P."/>
            <person name="Gout L."/>
            <person name="Valade R."/>
        </authorList>
    </citation>
    <scope>NUCLEOTIDE SEQUENCE</scope>
    <source>
        <strain evidence="7">SE15195</strain>
    </source>
</reference>
<evidence type="ECO:0000313" key="8">
    <source>
        <dbReference type="Proteomes" id="UP001056384"/>
    </source>
</evidence>
<dbReference type="Pfam" id="PF16213">
    <property type="entry name" value="DCB"/>
    <property type="match status" value="1"/>
</dbReference>
<dbReference type="InterPro" id="IPR032691">
    <property type="entry name" value="Mon2/Sec7/BIG1-like_HUS"/>
</dbReference>
<feature type="compositionally biased region" description="Polar residues" evidence="3">
    <location>
        <begin position="761"/>
        <end position="779"/>
    </location>
</feature>
<evidence type="ECO:0000256" key="3">
    <source>
        <dbReference type="SAM" id="MobiDB-lite"/>
    </source>
</evidence>
<evidence type="ECO:0000259" key="5">
    <source>
        <dbReference type="Pfam" id="PF16206"/>
    </source>
</evidence>
<proteinExistence type="predicted"/>
<protein>
    <recommendedName>
        <fullName evidence="9">Endosomal peripheral membrane protein</fullName>
    </recommendedName>
</protein>
<keyword evidence="8" id="KW-1185">Reference proteome</keyword>
<feature type="domain" description="Mon2/Sec7/BIG1-like dimerisation and cyclophilin-binding" evidence="6">
    <location>
        <begin position="5"/>
        <end position="175"/>
    </location>
</feature>
<dbReference type="InterPro" id="IPR032629">
    <property type="entry name" value="DCB_dom"/>
</dbReference>
<feature type="region of interest" description="Disordered" evidence="3">
    <location>
        <begin position="760"/>
        <end position="781"/>
    </location>
</feature>
<evidence type="ECO:0000256" key="2">
    <source>
        <dbReference type="ARBA" id="ARBA00022927"/>
    </source>
</evidence>
<dbReference type="EMBL" id="CP099418">
    <property type="protein sequence ID" value="USW47649.1"/>
    <property type="molecule type" value="Genomic_DNA"/>
</dbReference>
<dbReference type="GO" id="GO:0015031">
    <property type="term" value="P:protein transport"/>
    <property type="evidence" value="ECO:0007669"/>
    <property type="project" value="UniProtKB-KW"/>
</dbReference>
<feature type="compositionally biased region" description="Polar residues" evidence="3">
    <location>
        <begin position="374"/>
        <end position="394"/>
    </location>
</feature>
<feature type="region of interest" description="Disordered" evidence="3">
    <location>
        <begin position="483"/>
        <end position="502"/>
    </location>
</feature>
<dbReference type="SUPFAM" id="SSF48371">
    <property type="entry name" value="ARM repeat"/>
    <property type="match status" value="1"/>
</dbReference>
<evidence type="ECO:0000259" key="4">
    <source>
        <dbReference type="Pfam" id="PF12783"/>
    </source>
</evidence>
<feature type="domain" description="Mon2/Sec7/BIG1-like HUS" evidence="4">
    <location>
        <begin position="200"/>
        <end position="350"/>
    </location>
</feature>
<keyword evidence="2" id="KW-0653">Protein transport</keyword>
<evidence type="ECO:0000256" key="1">
    <source>
        <dbReference type="ARBA" id="ARBA00022448"/>
    </source>
</evidence>
<dbReference type="Pfam" id="PF16206">
    <property type="entry name" value="Mon2_C"/>
    <property type="match status" value="1"/>
</dbReference>
<organism evidence="7 8">
    <name type="scientific">Septoria linicola</name>
    <dbReference type="NCBI Taxonomy" id="215465"/>
    <lineage>
        <taxon>Eukaryota</taxon>
        <taxon>Fungi</taxon>
        <taxon>Dikarya</taxon>
        <taxon>Ascomycota</taxon>
        <taxon>Pezizomycotina</taxon>
        <taxon>Dothideomycetes</taxon>
        <taxon>Dothideomycetidae</taxon>
        <taxon>Mycosphaerellales</taxon>
        <taxon>Mycosphaerellaceae</taxon>
        <taxon>Septoria</taxon>
    </lineage>
</organism>
<dbReference type="Pfam" id="PF12783">
    <property type="entry name" value="Sec7-like_HUS"/>
    <property type="match status" value="1"/>
</dbReference>
<dbReference type="GO" id="GO:0005794">
    <property type="term" value="C:Golgi apparatus"/>
    <property type="evidence" value="ECO:0007669"/>
    <property type="project" value="UniProtKB-ARBA"/>
</dbReference>
<accession>A0A9Q9AHA6</accession>